<dbReference type="STRING" id="38654.A0A3Q0G9D7"/>
<sequence length="183" mass="21244">MMGQRVLAQQSVKEMWNHAFAISILERRSNNESKQRSTADMLEALCELILVFFCYQVDSVELQREGHYIAAVYEHESILSPNPTALTDRQSALELMRRNLDIYEEQVIAAAKQGAQIIVFPEDGIHGFNFTRKSIFPYLEFVPHPHSMTWNPCRQPHLFNDTQGFNRVMQWLYQMCPCHPAPT</sequence>
<dbReference type="InterPro" id="IPR040154">
    <property type="entry name" value="Biotinidase/VNN"/>
</dbReference>
<dbReference type="Proteomes" id="UP000189705">
    <property type="component" value="Unplaced"/>
</dbReference>
<evidence type="ECO:0000313" key="7">
    <source>
        <dbReference type="Proteomes" id="UP000189705"/>
    </source>
</evidence>
<comment type="similarity">
    <text evidence="1">Belongs to the carbon-nitrogen hydrolase superfamily. BTD/VNN family.</text>
</comment>
<dbReference type="PANTHER" id="PTHR10609">
    <property type="entry name" value="BIOTINIDASE-RELATED"/>
    <property type="match status" value="1"/>
</dbReference>
<evidence type="ECO:0000256" key="3">
    <source>
        <dbReference type="ARBA" id="ARBA00039012"/>
    </source>
</evidence>
<protein>
    <recommendedName>
        <fullName evidence="4">Biotinidase</fullName>
        <ecNumber evidence="3">3.5.1.12</ecNumber>
    </recommendedName>
</protein>
<evidence type="ECO:0000313" key="8">
    <source>
        <dbReference type="RefSeq" id="XP_025054758.1"/>
    </source>
</evidence>
<dbReference type="GO" id="GO:0006768">
    <property type="term" value="P:biotin metabolic process"/>
    <property type="evidence" value="ECO:0007669"/>
    <property type="project" value="TreeGrafter"/>
</dbReference>
<accession>A0A3Q0G9D7</accession>
<evidence type="ECO:0000256" key="5">
    <source>
        <dbReference type="ARBA" id="ARBA00043697"/>
    </source>
</evidence>
<dbReference type="PROSITE" id="PS50263">
    <property type="entry name" value="CN_HYDROLASE"/>
    <property type="match status" value="1"/>
</dbReference>
<dbReference type="RefSeq" id="XP_025054758.1">
    <property type="nucleotide sequence ID" value="XM_025198973.1"/>
</dbReference>
<dbReference type="InterPro" id="IPR003010">
    <property type="entry name" value="C-N_Hydrolase"/>
</dbReference>
<dbReference type="EC" id="3.5.1.12" evidence="3"/>
<evidence type="ECO:0000259" key="6">
    <source>
        <dbReference type="PROSITE" id="PS50263"/>
    </source>
</evidence>
<dbReference type="GO" id="GO:0047708">
    <property type="term" value="F:biotinidase activity"/>
    <property type="evidence" value="ECO:0007669"/>
    <property type="project" value="UniProtKB-EC"/>
</dbReference>
<evidence type="ECO:0000256" key="1">
    <source>
        <dbReference type="ARBA" id="ARBA00008225"/>
    </source>
</evidence>
<dbReference type="AlphaFoldDB" id="A0A3Q0G9D7"/>
<proteinExistence type="inferred from homology"/>
<organism evidence="7 8">
    <name type="scientific">Alligator sinensis</name>
    <name type="common">Chinese alligator</name>
    <dbReference type="NCBI Taxonomy" id="38654"/>
    <lineage>
        <taxon>Eukaryota</taxon>
        <taxon>Metazoa</taxon>
        <taxon>Chordata</taxon>
        <taxon>Craniata</taxon>
        <taxon>Vertebrata</taxon>
        <taxon>Euteleostomi</taxon>
        <taxon>Archelosauria</taxon>
        <taxon>Archosauria</taxon>
        <taxon>Crocodylia</taxon>
        <taxon>Alligatoridae</taxon>
        <taxon>Alligatorinae</taxon>
        <taxon>Alligator</taxon>
    </lineage>
</organism>
<dbReference type="InParanoid" id="A0A3Q0G9D7"/>
<gene>
    <name evidence="8" type="primary">LOC102370218</name>
</gene>
<comment type="catalytic activity">
    <reaction evidence="5">
        <text>biocytin + H2O = biotin + L-lysine</text>
        <dbReference type="Rhea" id="RHEA:77171"/>
        <dbReference type="ChEBI" id="CHEBI:15377"/>
        <dbReference type="ChEBI" id="CHEBI:32551"/>
        <dbReference type="ChEBI" id="CHEBI:57586"/>
        <dbReference type="ChEBI" id="CHEBI:195545"/>
        <dbReference type="EC" id="3.5.1.12"/>
    </reaction>
</comment>
<keyword evidence="7" id="KW-1185">Reference proteome</keyword>
<dbReference type="KEGG" id="asn:102370218"/>
<dbReference type="Gene3D" id="3.60.110.10">
    <property type="entry name" value="Carbon-nitrogen hydrolase"/>
    <property type="match status" value="1"/>
</dbReference>
<evidence type="ECO:0000256" key="2">
    <source>
        <dbReference type="ARBA" id="ARBA00037073"/>
    </source>
</evidence>
<dbReference type="GeneID" id="102370218"/>
<name>A0A3Q0G9D7_ALLSI</name>
<evidence type="ECO:0000256" key="4">
    <source>
        <dbReference type="ARBA" id="ARBA00039680"/>
    </source>
</evidence>
<reference evidence="8" key="1">
    <citation type="submission" date="2025-08" db="UniProtKB">
        <authorList>
            <consortium name="RefSeq"/>
        </authorList>
    </citation>
    <scope>IDENTIFICATION</scope>
</reference>
<dbReference type="InterPro" id="IPR036526">
    <property type="entry name" value="C-N_Hydrolase_sf"/>
</dbReference>
<comment type="function">
    <text evidence="2">Catalytic release of biotin from biocytin, the product of biotin-dependent carboxylases degradation.</text>
</comment>
<dbReference type="SUPFAM" id="SSF56317">
    <property type="entry name" value="Carbon-nitrogen hydrolase"/>
    <property type="match status" value="1"/>
</dbReference>
<dbReference type="PANTHER" id="PTHR10609:SF14">
    <property type="entry name" value="BIOTINIDASE"/>
    <property type="match status" value="1"/>
</dbReference>
<feature type="domain" description="CN hydrolase" evidence="6">
    <location>
        <begin position="81"/>
        <end position="183"/>
    </location>
</feature>